<name>A0AA39Q2G5_9AGAR</name>
<sequence>MKNPDPYASTAAALGSLLAMDKCELYGCSQTFTLAGKRFQCRGRLKCAIQNSFISAGSVPDFIGSERKRTLVNLHDSSTAIVKRGIERGERYLKIVMAEPACIILKKSEGAAQVCRASEKQAMIRLYNICGDEFVRAYTVTFCLEIVGLIYYHRSENHDPIILFMPLVLGRET</sequence>
<evidence type="ECO:0000313" key="2">
    <source>
        <dbReference type="Proteomes" id="UP001175228"/>
    </source>
</evidence>
<dbReference type="EMBL" id="JAUEPU010000019">
    <property type="protein sequence ID" value="KAK0495003.1"/>
    <property type="molecule type" value="Genomic_DNA"/>
</dbReference>
<accession>A0AA39Q2G5</accession>
<reference evidence="1" key="1">
    <citation type="submission" date="2023-06" db="EMBL/GenBank/DDBJ databases">
        <authorList>
            <consortium name="Lawrence Berkeley National Laboratory"/>
            <person name="Ahrendt S."/>
            <person name="Sahu N."/>
            <person name="Indic B."/>
            <person name="Wong-Bajracharya J."/>
            <person name="Merenyi Z."/>
            <person name="Ke H.-M."/>
            <person name="Monk M."/>
            <person name="Kocsube S."/>
            <person name="Drula E."/>
            <person name="Lipzen A."/>
            <person name="Balint B."/>
            <person name="Henrissat B."/>
            <person name="Andreopoulos B."/>
            <person name="Martin F.M."/>
            <person name="Harder C.B."/>
            <person name="Rigling D."/>
            <person name="Ford K.L."/>
            <person name="Foster G.D."/>
            <person name="Pangilinan J."/>
            <person name="Papanicolaou A."/>
            <person name="Barry K."/>
            <person name="LaButti K."/>
            <person name="Viragh M."/>
            <person name="Koriabine M."/>
            <person name="Yan M."/>
            <person name="Riley R."/>
            <person name="Champramary S."/>
            <person name="Plett K.L."/>
            <person name="Tsai I.J."/>
            <person name="Slot J."/>
            <person name="Sipos G."/>
            <person name="Plett J."/>
            <person name="Nagy L.G."/>
            <person name="Grigoriev I.V."/>
        </authorList>
    </citation>
    <scope>NUCLEOTIDE SEQUENCE</scope>
    <source>
        <strain evidence="1">HWK02</strain>
    </source>
</reference>
<dbReference type="Proteomes" id="UP001175228">
    <property type="component" value="Unassembled WGS sequence"/>
</dbReference>
<comment type="caution">
    <text evidence="1">The sequence shown here is derived from an EMBL/GenBank/DDBJ whole genome shotgun (WGS) entry which is preliminary data.</text>
</comment>
<organism evidence="1 2">
    <name type="scientific">Armillaria luteobubalina</name>
    <dbReference type="NCBI Taxonomy" id="153913"/>
    <lineage>
        <taxon>Eukaryota</taxon>
        <taxon>Fungi</taxon>
        <taxon>Dikarya</taxon>
        <taxon>Basidiomycota</taxon>
        <taxon>Agaricomycotina</taxon>
        <taxon>Agaricomycetes</taxon>
        <taxon>Agaricomycetidae</taxon>
        <taxon>Agaricales</taxon>
        <taxon>Marasmiineae</taxon>
        <taxon>Physalacriaceae</taxon>
        <taxon>Armillaria</taxon>
    </lineage>
</organism>
<evidence type="ECO:0000313" key="1">
    <source>
        <dbReference type="EMBL" id="KAK0495003.1"/>
    </source>
</evidence>
<dbReference type="AlphaFoldDB" id="A0AA39Q2G5"/>
<proteinExistence type="predicted"/>
<gene>
    <name evidence="1" type="ORF">EDD18DRAFT_1106853</name>
</gene>
<keyword evidence="2" id="KW-1185">Reference proteome</keyword>
<protein>
    <submittedName>
        <fullName evidence="1">Uncharacterized protein</fullName>
    </submittedName>
</protein>